<dbReference type="InterPro" id="IPR036890">
    <property type="entry name" value="HATPase_C_sf"/>
</dbReference>
<dbReference type="PANTHER" id="PTHR43547:SF2">
    <property type="entry name" value="HYBRID SIGNAL TRANSDUCTION HISTIDINE KINASE C"/>
    <property type="match status" value="1"/>
</dbReference>
<dbReference type="InterPro" id="IPR005467">
    <property type="entry name" value="His_kinase_dom"/>
</dbReference>
<dbReference type="PANTHER" id="PTHR43547">
    <property type="entry name" value="TWO-COMPONENT HISTIDINE KINASE"/>
    <property type="match status" value="1"/>
</dbReference>
<dbReference type="Gene3D" id="3.30.565.10">
    <property type="entry name" value="Histidine kinase-like ATPase, C-terminal domain"/>
    <property type="match status" value="1"/>
</dbReference>
<evidence type="ECO:0000313" key="9">
    <source>
        <dbReference type="EMBL" id="USR91017.1"/>
    </source>
</evidence>
<keyword evidence="4" id="KW-0808">Transferase</keyword>
<keyword evidence="9" id="KW-0547">Nucleotide-binding</keyword>
<evidence type="ECO:0000256" key="1">
    <source>
        <dbReference type="ARBA" id="ARBA00000085"/>
    </source>
</evidence>
<dbReference type="Pfam" id="PF02518">
    <property type="entry name" value="HATPase_c"/>
    <property type="match status" value="1"/>
</dbReference>
<proteinExistence type="predicted"/>
<evidence type="ECO:0000259" key="8">
    <source>
        <dbReference type="PROSITE" id="PS50110"/>
    </source>
</evidence>
<dbReference type="CDD" id="cd00075">
    <property type="entry name" value="HATPase"/>
    <property type="match status" value="1"/>
</dbReference>
<dbReference type="EMBL" id="CP098611">
    <property type="protein sequence ID" value="USR91017.1"/>
    <property type="molecule type" value="Genomic_DNA"/>
</dbReference>
<gene>
    <name evidence="9" type="ORF">NEA10_19685</name>
</gene>
<dbReference type="SMART" id="SM00388">
    <property type="entry name" value="HisKA"/>
    <property type="match status" value="1"/>
</dbReference>
<protein>
    <recommendedName>
        <fullName evidence="2">histidine kinase</fullName>
        <ecNumber evidence="2">2.7.13.3</ecNumber>
    </recommendedName>
</protein>
<dbReference type="Gene3D" id="3.40.50.2300">
    <property type="match status" value="1"/>
</dbReference>
<evidence type="ECO:0000256" key="5">
    <source>
        <dbReference type="ARBA" id="ARBA00023012"/>
    </source>
</evidence>
<dbReference type="PRINTS" id="PR00344">
    <property type="entry name" value="BCTRLSENSOR"/>
</dbReference>
<evidence type="ECO:0000256" key="2">
    <source>
        <dbReference type="ARBA" id="ARBA00012438"/>
    </source>
</evidence>
<feature type="domain" description="Response regulatory" evidence="8">
    <location>
        <begin position="4"/>
        <end position="119"/>
    </location>
</feature>
<evidence type="ECO:0000256" key="6">
    <source>
        <dbReference type="PROSITE-ProRule" id="PRU00169"/>
    </source>
</evidence>
<keyword evidence="9" id="KW-0067">ATP-binding</keyword>
<name>A0ABY5AP80_9CYAN</name>
<keyword evidence="5" id="KW-0902">Two-component regulatory system</keyword>
<sequence>MTITIFLVEDEIILARSLSRKLKQLGYQVIGTATSGEDAIEKIIEHPPDVVLMDIVIQGEIDGIQTTQKLLKSIDIPVIYLTAYADDETLDRAEASGSYGYLLKPPKEREIHATLKMVLKKHKDARLLKQLIEKSKDSLEKKSQYLSMTSHDLRNPLTAIQMSSDMLKTFDESWDRQRKLKYFERIQRAITSINGMLDEVSLVSKAESGKLPFLPQPLDLVAFIQEIIAEFEPLSENKHQLQFQYEPIPETPVLDKILLRHILANLLINAIKYSPEGGVITLTLQPIPKGIEVQVADHGLGIPEADLCHLFDRHQRASNVSRIPGTGLGLYISQKAVECHGGSISVESQVGEGTTFSVKLPSCTCLDSSPLLQES</sequence>
<organism evidence="9 10">
    <name type="scientific">Phormidium yuhuli AB48</name>
    <dbReference type="NCBI Taxonomy" id="2940671"/>
    <lineage>
        <taxon>Bacteria</taxon>
        <taxon>Bacillati</taxon>
        <taxon>Cyanobacteriota</taxon>
        <taxon>Cyanophyceae</taxon>
        <taxon>Oscillatoriophycideae</taxon>
        <taxon>Oscillatoriales</taxon>
        <taxon>Oscillatoriaceae</taxon>
        <taxon>Phormidium</taxon>
        <taxon>Phormidium yuhuli</taxon>
    </lineage>
</organism>
<keyword evidence="4" id="KW-0418">Kinase</keyword>
<feature type="modified residue" description="4-aspartylphosphate" evidence="6">
    <location>
        <position position="54"/>
    </location>
</feature>
<dbReference type="InterPro" id="IPR003594">
    <property type="entry name" value="HATPase_dom"/>
</dbReference>
<dbReference type="GO" id="GO:0005524">
    <property type="term" value="F:ATP binding"/>
    <property type="evidence" value="ECO:0007669"/>
    <property type="project" value="UniProtKB-KW"/>
</dbReference>
<dbReference type="Pfam" id="PF00512">
    <property type="entry name" value="HisKA"/>
    <property type="match status" value="1"/>
</dbReference>
<dbReference type="InterPro" id="IPR036097">
    <property type="entry name" value="HisK_dim/P_sf"/>
</dbReference>
<evidence type="ECO:0000259" key="7">
    <source>
        <dbReference type="PROSITE" id="PS50109"/>
    </source>
</evidence>
<accession>A0ABY5AP80</accession>
<dbReference type="Gene3D" id="1.10.287.130">
    <property type="match status" value="1"/>
</dbReference>
<dbReference type="CDD" id="cd00082">
    <property type="entry name" value="HisKA"/>
    <property type="match status" value="1"/>
</dbReference>
<evidence type="ECO:0000313" key="10">
    <source>
        <dbReference type="Proteomes" id="UP001056708"/>
    </source>
</evidence>
<dbReference type="SMART" id="SM00387">
    <property type="entry name" value="HATPase_c"/>
    <property type="match status" value="1"/>
</dbReference>
<keyword evidence="3 6" id="KW-0597">Phosphoprotein</keyword>
<dbReference type="InterPro" id="IPR004358">
    <property type="entry name" value="Sig_transdc_His_kin-like_C"/>
</dbReference>
<dbReference type="PROSITE" id="PS50109">
    <property type="entry name" value="HIS_KIN"/>
    <property type="match status" value="1"/>
</dbReference>
<dbReference type="InterPro" id="IPR011006">
    <property type="entry name" value="CheY-like_superfamily"/>
</dbReference>
<dbReference type="RefSeq" id="WP_252663051.1">
    <property type="nucleotide sequence ID" value="NZ_CP098611.1"/>
</dbReference>
<dbReference type="InterPro" id="IPR001789">
    <property type="entry name" value="Sig_transdc_resp-reg_receiver"/>
</dbReference>
<evidence type="ECO:0000256" key="3">
    <source>
        <dbReference type="ARBA" id="ARBA00022553"/>
    </source>
</evidence>
<dbReference type="CDD" id="cd17534">
    <property type="entry name" value="REC_DC-like"/>
    <property type="match status" value="1"/>
</dbReference>
<dbReference type="SUPFAM" id="SSF47384">
    <property type="entry name" value="Homodimeric domain of signal transducing histidine kinase"/>
    <property type="match status" value="1"/>
</dbReference>
<dbReference type="SUPFAM" id="SSF55874">
    <property type="entry name" value="ATPase domain of HSP90 chaperone/DNA topoisomerase II/histidine kinase"/>
    <property type="match status" value="1"/>
</dbReference>
<dbReference type="Proteomes" id="UP001056708">
    <property type="component" value="Chromosome"/>
</dbReference>
<dbReference type="Pfam" id="PF00072">
    <property type="entry name" value="Response_reg"/>
    <property type="match status" value="1"/>
</dbReference>
<dbReference type="PROSITE" id="PS50110">
    <property type="entry name" value="RESPONSE_REGULATORY"/>
    <property type="match status" value="1"/>
</dbReference>
<dbReference type="EC" id="2.7.13.3" evidence="2"/>
<comment type="catalytic activity">
    <reaction evidence="1">
        <text>ATP + protein L-histidine = ADP + protein N-phospho-L-histidine.</text>
        <dbReference type="EC" id="2.7.13.3"/>
    </reaction>
</comment>
<keyword evidence="10" id="KW-1185">Reference proteome</keyword>
<reference evidence="9" key="1">
    <citation type="submission" date="2022-06" db="EMBL/GenBank/DDBJ databases">
        <title>Genome sequence of Phormidium yuhuli AB48 isolated from an industrial photobioreactor environment.</title>
        <authorList>
            <person name="Qiu Y."/>
            <person name="Noonan A.J.C."/>
            <person name="Dofher K."/>
            <person name="Koch M."/>
            <person name="Kieft B."/>
            <person name="Lin X."/>
            <person name="Ziels R.M."/>
            <person name="Hallam S.J."/>
        </authorList>
    </citation>
    <scope>NUCLEOTIDE SEQUENCE</scope>
    <source>
        <strain evidence="9">AB48</strain>
    </source>
</reference>
<dbReference type="SMART" id="SM00448">
    <property type="entry name" value="REC"/>
    <property type="match status" value="1"/>
</dbReference>
<feature type="domain" description="Histidine kinase" evidence="7">
    <location>
        <begin position="148"/>
        <end position="364"/>
    </location>
</feature>
<dbReference type="InterPro" id="IPR003661">
    <property type="entry name" value="HisK_dim/P_dom"/>
</dbReference>
<dbReference type="SUPFAM" id="SSF52172">
    <property type="entry name" value="CheY-like"/>
    <property type="match status" value="1"/>
</dbReference>
<evidence type="ECO:0000256" key="4">
    <source>
        <dbReference type="ARBA" id="ARBA00022777"/>
    </source>
</evidence>